<keyword evidence="2 4" id="KW-0378">Hydrolase</keyword>
<dbReference type="GO" id="GO:0052689">
    <property type="term" value="F:carboxylic ester hydrolase activity"/>
    <property type="evidence" value="ECO:0007669"/>
    <property type="project" value="UniProtKB-ARBA"/>
</dbReference>
<dbReference type="Gene3D" id="1.10.10.800">
    <property type="match status" value="1"/>
</dbReference>
<dbReference type="Proteomes" id="UP000502677">
    <property type="component" value="Chromosome"/>
</dbReference>
<reference evidence="4 5" key="1">
    <citation type="submission" date="2020-03" db="EMBL/GenBank/DDBJ databases">
        <title>Leucobacter sp. nov., isolated from beetles.</title>
        <authorList>
            <person name="Hyun D.-W."/>
            <person name="Bae J.-W."/>
        </authorList>
    </citation>
    <scope>NUCLEOTIDE SEQUENCE [LARGE SCALE GENOMIC DNA]</scope>
    <source>
        <strain evidence="4 5">HDW9C</strain>
    </source>
</reference>
<evidence type="ECO:0000256" key="1">
    <source>
        <dbReference type="ARBA" id="ARBA00008645"/>
    </source>
</evidence>
<comment type="similarity">
    <text evidence="1">Belongs to the AB hydrolase superfamily.</text>
</comment>
<accession>A0A6G7XFZ5</accession>
<dbReference type="InterPro" id="IPR022742">
    <property type="entry name" value="Hydrolase_4"/>
</dbReference>
<dbReference type="RefSeq" id="WP_166291246.1">
    <property type="nucleotide sequence ID" value="NZ_CP049863.1"/>
</dbReference>
<protein>
    <submittedName>
        <fullName evidence="4">Alpha/beta hydrolase</fullName>
    </submittedName>
</protein>
<evidence type="ECO:0000259" key="3">
    <source>
        <dbReference type="Pfam" id="PF12146"/>
    </source>
</evidence>
<dbReference type="Pfam" id="PF12146">
    <property type="entry name" value="Hydrolase_4"/>
    <property type="match status" value="1"/>
</dbReference>
<dbReference type="InterPro" id="IPR050261">
    <property type="entry name" value="FrsA_esterase"/>
</dbReference>
<dbReference type="Gene3D" id="3.40.50.1820">
    <property type="entry name" value="alpha/beta hydrolase"/>
    <property type="match status" value="1"/>
</dbReference>
<organism evidence="4 5">
    <name type="scientific">Leucobacter viscericola</name>
    <dbReference type="NCBI Taxonomy" id="2714935"/>
    <lineage>
        <taxon>Bacteria</taxon>
        <taxon>Bacillati</taxon>
        <taxon>Actinomycetota</taxon>
        <taxon>Actinomycetes</taxon>
        <taxon>Micrococcales</taxon>
        <taxon>Microbacteriaceae</taxon>
        <taxon>Leucobacter</taxon>
    </lineage>
</organism>
<dbReference type="AlphaFoldDB" id="A0A6G7XFZ5"/>
<dbReference type="KEGG" id="lvi:G7068_08875"/>
<evidence type="ECO:0000313" key="5">
    <source>
        <dbReference type="Proteomes" id="UP000502677"/>
    </source>
</evidence>
<dbReference type="InterPro" id="IPR029058">
    <property type="entry name" value="AB_hydrolase_fold"/>
</dbReference>
<name>A0A6G7XFZ5_9MICO</name>
<keyword evidence="5" id="KW-1185">Reference proteome</keyword>
<gene>
    <name evidence="4" type="ORF">G7068_08875</name>
</gene>
<dbReference type="EMBL" id="CP049863">
    <property type="protein sequence ID" value="QIK63298.1"/>
    <property type="molecule type" value="Genomic_DNA"/>
</dbReference>
<evidence type="ECO:0000313" key="4">
    <source>
        <dbReference type="EMBL" id="QIK63298.1"/>
    </source>
</evidence>
<dbReference type="PANTHER" id="PTHR22946:SF9">
    <property type="entry name" value="POLYKETIDE TRANSFERASE AF380"/>
    <property type="match status" value="1"/>
</dbReference>
<sequence>MIEKKTTFYSEGAVLQASFYYPDDYVADGNHPVLIVNSGYQGFNEFYPKMFAELFTARGYVCFGFDYRGMADSEGPKGTVLLEQQVEDVRNAVTFVQNQPNVDPKRIALLGWGMGAANVVMAAEHGRNVAAVVAMNGFYDGERWLKSVHTYDEWTKILEEVEQDRVRRVLEGESKLADTFEHYPLDPATKDYVANELEQVYGFGHPTRLQFTESIISTNVEQAAARLDTIPLFIAHGVDNTLHPIAEAEGLFAAAASPKVFYRVDGRHNDFMFVDHPVFVAMCDQVEAFLTPAFEESAHEKALIVA</sequence>
<evidence type="ECO:0000256" key="2">
    <source>
        <dbReference type="ARBA" id="ARBA00022801"/>
    </source>
</evidence>
<feature type="domain" description="Serine aminopeptidase S33" evidence="3">
    <location>
        <begin position="33"/>
        <end position="260"/>
    </location>
</feature>
<dbReference type="PANTHER" id="PTHR22946">
    <property type="entry name" value="DIENELACTONE HYDROLASE DOMAIN-CONTAINING PROTEIN-RELATED"/>
    <property type="match status" value="1"/>
</dbReference>
<proteinExistence type="inferred from homology"/>
<dbReference type="SUPFAM" id="SSF53474">
    <property type="entry name" value="alpha/beta-Hydrolases"/>
    <property type="match status" value="1"/>
</dbReference>